<dbReference type="InterPro" id="IPR000210">
    <property type="entry name" value="BTB/POZ_dom"/>
</dbReference>
<dbReference type="Pfam" id="PF00651">
    <property type="entry name" value="BTB"/>
    <property type="match status" value="3"/>
</dbReference>
<evidence type="ECO:0000259" key="1">
    <source>
        <dbReference type="PROSITE" id="PS50097"/>
    </source>
</evidence>
<gene>
    <name evidence="2" type="ORF">SCHCODRAFT_109309</name>
</gene>
<protein>
    <recommendedName>
        <fullName evidence="1">BTB domain-containing protein</fullName>
    </recommendedName>
</protein>
<dbReference type="KEGG" id="scm:SCHCO_02667603"/>
<dbReference type="AlphaFoldDB" id="D8Q5R5"/>
<dbReference type="Gene3D" id="3.30.710.10">
    <property type="entry name" value="Potassium Channel Kv1.1, Chain A"/>
    <property type="match status" value="3"/>
</dbReference>
<dbReference type="VEuPathDB" id="FungiDB:SCHCODRAFT_02667603"/>
<feature type="domain" description="BTB" evidence="1">
    <location>
        <begin position="754"/>
        <end position="827"/>
    </location>
</feature>
<feature type="domain" description="BTB" evidence="1">
    <location>
        <begin position="281"/>
        <end position="353"/>
    </location>
</feature>
<dbReference type="InParanoid" id="D8Q5R5"/>
<dbReference type="CDD" id="cd18186">
    <property type="entry name" value="BTB_POZ_ZBTB_KLHL-like"/>
    <property type="match status" value="1"/>
</dbReference>
<dbReference type="SMART" id="SM00225">
    <property type="entry name" value="BTB"/>
    <property type="match status" value="4"/>
</dbReference>
<sequence length="954" mass="107831">MQSNKDSDAPSRSEEYYIEGGDVVVRVENTLFRLHGLHLKRATTFFEDFFTTTAWDAQSRLGLDDGSPLVIEKLKAKDFDTLMWFFYKSAYSWSCSPDATVTPRWERVLQCAEVLRMPQVCKVASHALNCAQALSPLRKIALCAKHGLGDTWAKKEVESVISRRDALTVEEAHSLGIDLAIKLAGAREELLRVPKLRGNCRGVQCSNCRNDMSCEKGIHYCPQTQCHGRRRWTPEDCPLEPALSSAAVRTISSAISLQPALENATSTASLRTFDKGYAHGGDVFFQVQDRLFFCHRYHLCTASPIFEGMFSLPGSDYTEGTSMEAPIKLEHIKASEFQHLLYFFYDSAYEWLPNIDPDSVPMWESILHLADQFVMEEVKAVALYALGHDSAIGSAHKLTLCSRYNVEKTWAQGAFQNLCSRSDPLSDDEMEELPPKVAAAVARAREAFIAHRHAAQHTSVPATKFALDLLRPSLASLDMDPSRVSRSQDFYREDGDFVIRARDTLLRLHGYHLKRATTFFDEDLALASTNPFAPGATDGNPYVLLGVEAMDFQALVWFFYESPYTWIDIPIVDAARVFLWESVLICAEQLQMTQITKVACYALDCAHALSDTRKIYLCAKHHLGNQWVSAELERLISRKERLTYEETDALGPQITMAVHSARQTLSNFPRKPCRAPRCRNCYVIAMCKDGVHFCKYCDVYNQEAESLAKCPKRDSAPFDPEAVKSVVSAMVLSEDDDAPPSYWTPKTRIDTLGGDLFFEVEEQLFSIHSYHLLAVSPVFAMMLELPSGDEHSREGTRDNPIQLRFFKAADFESLLYFFYDSAYDWLPQVDQTMVNTWISILSMADMYDMDKVKAVALYALGRETALGDVRRLAVCLCYGVDKSWAQDAFTRIITRGEFLTDEEVEELIACPKMIGEIGRAQLELLLAAVPRHIPRLLLSKRQRTLWRGPYETIT</sequence>
<keyword evidence="3" id="KW-1185">Reference proteome</keyword>
<dbReference type="STRING" id="578458.D8Q5R5"/>
<dbReference type="InterPro" id="IPR011333">
    <property type="entry name" value="SKP1/BTB/POZ_sf"/>
</dbReference>
<dbReference type="SUPFAM" id="SSF54695">
    <property type="entry name" value="POZ domain"/>
    <property type="match status" value="3"/>
</dbReference>
<dbReference type="RefSeq" id="XP_003031916.1">
    <property type="nucleotide sequence ID" value="XM_003031870.1"/>
</dbReference>
<dbReference type="InterPro" id="IPR052664">
    <property type="entry name" value="BTB-MATH_domain_protein"/>
</dbReference>
<dbReference type="Proteomes" id="UP000007431">
    <property type="component" value="Unassembled WGS sequence"/>
</dbReference>
<dbReference type="PANTHER" id="PTHR22743:SF165">
    <property type="entry name" value="BTB AND MATH DOMAIN CONTAINING-RELATED"/>
    <property type="match status" value="1"/>
</dbReference>
<feature type="non-terminal residue" evidence="2">
    <location>
        <position position="954"/>
    </location>
</feature>
<organism evidence="3">
    <name type="scientific">Schizophyllum commune (strain H4-8 / FGSC 9210)</name>
    <name type="common">Split gill fungus</name>
    <dbReference type="NCBI Taxonomy" id="578458"/>
    <lineage>
        <taxon>Eukaryota</taxon>
        <taxon>Fungi</taxon>
        <taxon>Dikarya</taxon>
        <taxon>Basidiomycota</taxon>
        <taxon>Agaricomycotina</taxon>
        <taxon>Agaricomycetes</taxon>
        <taxon>Agaricomycetidae</taxon>
        <taxon>Agaricales</taxon>
        <taxon>Schizophyllaceae</taxon>
        <taxon>Schizophyllum</taxon>
    </lineage>
</organism>
<name>D8Q5R5_SCHCM</name>
<dbReference type="OrthoDB" id="2593747at2759"/>
<proteinExistence type="predicted"/>
<dbReference type="PANTHER" id="PTHR22743">
    <property type="entry name" value="MEPRIN/TRAF-LIKE MATH FAMILY-C.ELEGANS"/>
    <property type="match status" value="1"/>
</dbReference>
<feature type="domain" description="BTB" evidence="1">
    <location>
        <begin position="21"/>
        <end position="87"/>
    </location>
</feature>
<dbReference type="HOGENOM" id="CLU_309082_0_0_1"/>
<dbReference type="EMBL" id="GL377306">
    <property type="protein sequence ID" value="EFI97013.1"/>
    <property type="molecule type" value="Genomic_DNA"/>
</dbReference>
<evidence type="ECO:0000313" key="3">
    <source>
        <dbReference type="Proteomes" id="UP000007431"/>
    </source>
</evidence>
<accession>D8Q5R5</accession>
<dbReference type="GeneID" id="9596445"/>
<reference evidence="2 3" key="1">
    <citation type="journal article" date="2010" name="Nat. Biotechnol.">
        <title>Genome sequence of the model mushroom Schizophyllum commune.</title>
        <authorList>
            <person name="Ohm R.A."/>
            <person name="de Jong J.F."/>
            <person name="Lugones L.G."/>
            <person name="Aerts A."/>
            <person name="Kothe E."/>
            <person name="Stajich J.E."/>
            <person name="de Vries R.P."/>
            <person name="Record E."/>
            <person name="Levasseur A."/>
            <person name="Baker S.E."/>
            <person name="Bartholomew K.A."/>
            <person name="Coutinho P.M."/>
            <person name="Erdmann S."/>
            <person name="Fowler T.J."/>
            <person name="Gathman A.C."/>
            <person name="Lombard V."/>
            <person name="Henrissat B."/>
            <person name="Knabe N."/>
            <person name="Kuees U."/>
            <person name="Lilly W.W."/>
            <person name="Lindquist E."/>
            <person name="Lucas S."/>
            <person name="Magnuson J.K."/>
            <person name="Piumi F."/>
            <person name="Raudaskoski M."/>
            <person name="Salamov A."/>
            <person name="Schmutz J."/>
            <person name="Schwarze F.W.M.R."/>
            <person name="vanKuyk P.A."/>
            <person name="Horton J.S."/>
            <person name="Grigoriev I.V."/>
            <person name="Woesten H.A.B."/>
        </authorList>
    </citation>
    <scope>NUCLEOTIDE SEQUENCE [LARGE SCALE GENOMIC DNA]</scope>
    <source>
        <strain evidence="3">H4-8 / FGSC 9210</strain>
    </source>
</reference>
<evidence type="ECO:0000313" key="2">
    <source>
        <dbReference type="EMBL" id="EFI97013.1"/>
    </source>
</evidence>
<dbReference type="PROSITE" id="PS50097">
    <property type="entry name" value="BTB"/>
    <property type="match status" value="3"/>
</dbReference>